<sequence length="79" mass="9061">MPSDLREASLRAAFETWRKNLIGKPDLTVDDEGYYEDWDTQVAWSGWIACAEYFDEQMKEARRKIDAAIAATKGENDAE</sequence>
<dbReference type="EMBL" id="CATVXE010000021">
    <property type="protein sequence ID" value="CAJ0693045.1"/>
    <property type="molecule type" value="Genomic_DNA"/>
</dbReference>
<comment type="caution">
    <text evidence="1">The sequence shown here is derived from an EMBL/GenBank/DDBJ whole genome shotgun (WGS) entry which is preliminary data.</text>
</comment>
<protein>
    <submittedName>
        <fullName evidence="1">Uncharacterized protein</fullName>
    </submittedName>
</protein>
<dbReference type="RefSeq" id="WP_222329026.1">
    <property type="nucleotide sequence ID" value="NZ_CATVXE010000021.1"/>
</dbReference>
<name>A0AAD2B1V6_9RALS</name>
<dbReference type="Proteomes" id="UP001190002">
    <property type="component" value="Unassembled WGS sequence"/>
</dbReference>
<proteinExistence type="predicted"/>
<organism evidence="1 2">
    <name type="scientific">Ralstonia mannitolilytica</name>
    <dbReference type="NCBI Taxonomy" id="105219"/>
    <lineage>
        <taxon>Bacteria</taxon>
        <taxon>Pseudomonadati</taxon>
        <taxon>Pseudomonadota</taxon>
        <taxon>Betaproteobacteria</taxon>
        <taxon>Burkholderiales</taxon>
        <taxon>Burkholderiaceae</taxon>
        <taxon>Ralstonia</taxon>
    </lineage>
</organism>
<accession>A0AAD2B1V6</accession>
<evidence type="ECO:0000313" key="2">
    <source>
        <dbReference type="Proteomes" id="UP001190002"/>
    </source>
</evidence>
<gene>
    <name evidence="1" type="ORF">R77591_04021</name>
</gene>
<evidence type="ECO:0000313" key="1">
    <source>
        <dbReference type="EMBL" id="CAJ0693045.1"/>
    </source>
</evidence>
<dbReference type="AlphaFoldDB" id="A0AAD2B1V6"/>
<reference evidence="1" key="1">
    <citation type="submission" date="2023-07" db="EMBL/GenBank/DDBJ databases">
        <authorList>
            <person name="Peeters C."/>
        </authorList>
    </citation>
    <scope>NUCLEOTIDE SEQUENCE</scope>
    <source>
        <strain evidence="1">R-77591</strain>
    </source>
</reference>